<keyword evidence="7" id="KW-0406">Ion transport</keyword>
<dbReference type="STRING" id="1173061.A0A0J9X398"/>
<dbReference type="FunFam" id="1.10.287.3240:FF:000002">
    <property type="entry name" value="Vacuolar atp synthase subunit d"/>
    <property type="match status" value="1"/>
</dbReference>
<protein>
    <recommendedName>
        <fullName evidence="3">V-type proton ATPase subunit D</fullName>
    </recommendedName>
    <alternativeName>
        <fullName evidence="2">V-type proton ATPase subunit d</fullName>
    </alternativeName>
    <alternativeName>
        <fullName evidence="10 11">Vacuolar proton pump subunit D</fullName>
    </alternativeName>
</protein>
<evidence type="ECO:0000256" key="11">
    <source>
        <dbReference type="ARBA" id="ARBA00030340"/>
    </source>
</evidence>
<evidence type="ECO:0000256" key="12">
    <source>
        <dbReference type="ARBA" id="ARBA00046254"/>
    </source>
</evidence>
<sequence>MSGNREAVFPTRMTLTLMKGKLKGATQGHSLLKRKSEALTKRFRDITRRIDDAKRKMGKVMQTASFSLAEVSYATGDNIAYQVQESVNTARIRVRARQENVSGVYLPQFEAFYDDNSNDFQMTGLGRGGQQVQKAKHVYARAVETLVELASLQTAFVILDEVIKVTNRRVNAIEHVIIPRTENTIKYINSELDEVDREEFYRLKKVQDKKQRDTAALDAEKKAQKEARLAAAAAAALEAGKSVEDVVSIVSGAKDEGQEVPNILEEGDEADNDDDVVF</sequence>
<reference evidence="14" key="1">
    <citation type="submission" date="2014-03" db="EMBL/GenBank/DDBJ databases">
        <authorList>
            <person name="Casaregola S."/>
        </authorList>
    </citation>
    <scope>NUCLEOTIDE SEQUENCE [LARGE SCALE GENOMIC DNA]</scope>
    <source>
        <strain evidence="14">CLIB 918</strain>
    </source>
</reference>
<dbReference type="OrthoDB" id="7676488at2759"/>
<dbReference type="NCBIfam" id="TIGR00309">
    <property type="entry name" value="V_ATPase_subD"/>
    <property type="match status" value="1"/>
</dbReference>
<keyword evidence="4" id="KW-0813">Transport</keyword>
<dbReference type="EMBL" id="CCBN010000002">
    <property type="protein sequence ID" value="CDO51916.1"/>
    <property type="molecule type" value="Genomic_DNA"/>
</dbReference>
<organism evidence="14 15">
    <name type="scientific">Geotrichum candidum</name>
    <name type="common">Oospora lactis</name>
    <name type="synonym">Dipodascus geotrichum</name>
    <dbReference type="NCBI Taxonomy" id="1173061"/>
    <lineage>
        <taxon>Eukaryota</taxon>
        <taxon>Fungi</taxon>
        <taxon>Dikarya</taxon>
        <taxon>Ascomycota</taxon>
        <taxon>Saccharomycotina</taxon>
        <taxon>Dipodascomycetes</taxon>
        <taxon>Dipodascales</taxon>
        <taxon>Dipodascaceae</taxon>
        <taxon>Geotrichum</taxon>
    </lineage>
</organism>
<dbReference type="PANTHER" id="PTHR11671">
    <property type="entry name" value="V-TYPE ATP SYNTHASE SUBUNIT D"/>
    <property type="match status" value="1"/>
</dbReference>
<dbReference type="InterPro" id="IPR002699">
    <property type="entry name" value="V_ATPase_D"/>
</dbReference>
<evidence type="ECO:0000256" key="1">
    <source>
        <dbReference type="ARBA" id="ARBA00005850"/>
    </source>
</evidence>
<accession>A0A0J9X398</accession>
<evidence type="ECO:0000256" key="10">
    <source>
        <dbReference type="ARBA" id="ARBA00030317"/>
    </source>
</evidence>
<gene>
    <name evidence="14" type="ORF">BN980_GECA02s02925g</name>
</gene>
<proteinExistence type="inferred from homology"/>
<dbReference type="Proteomes" id="UP000242525">
    <property type="component" value="Unassembled WGS sequence"/>
</dbReference>
<dbReference type="GO" id="GO:0046961">
    <property type="term" value="F:proton-transporting ATPase activity, rotational mechanism"/>
    <property type="evidence" value="ECO:0007669"/>
    <property type="project" value="InterPro"/>
</dbReference>
<dbReference type="GO" id="GO:0007035">
    <property type="term" value="P:vacuolar acidification"/>
    <property type="evidence" value="ECO:0007669"/>
    <property type="project" value="UniProtKB-ARBA"/>
</dbReference>
<dbReference type="AlphaFoldDB" id="A0A0J9X398"/>
<feature type="compositionally biased region" description="Acidic residues" evidence="13">
    <location>
        <begin position="265"/>
        <end position="278"/>
    </location>
</feature>
<dbReference type="HAMAP" id="MF_00271">
    <property type="entry name" value="ATP_synth_D_arch"/>
    <property type="match status" value="1"/>
</dbReference>
<keyword evidence="8" id="KW-0472">Membrane</keyword>
<dbReference type="Gene3D" id="1.10.287.3240">
    <property type="match status" value="1"/>
</dbReference>
<dbReference type="Pfam" id="PF01813">
    <property type="entry name" value="ATP-synt_D"/>
    <property type="match status" value="1"/>
</dbReference>
<evidence type="ECO:0000313" key="15">
    <source>
        <dbReference type="Proteomes" id="UP000242525"/>
    </source>
</evidence>
<evidence type="ECO:0000313" key="14">
    <source>
        <dbReference type="EMBL" id="CDO51916.1"/>
    </source>
</evidence>
<evidence type="ECO:0000256" key="8">
    <source>
        <dbReference type="ARBA" id="ARBA00023136"/>
    </source>
</evidence>
<comment type="subcellular location">
    <subcellularLocation>
        <location evidence="9">Vacuole membrane</location>
        <topology evidence="9">Peripheral membrane protein</topology>
        <orientation evidence="9">Cytoplasmic side</orientation>
    </subcellularLocation>
</comment>
<comment type="function">
    <text evidence="12">Subunit of the V1 complex of vacuolar(H+)-ATPase (V-ATPase), a multisubunit enzyme composed of a peripheral complex (V1) that hydrolyzes ATP and a membrane integral complex (V0) that translocates protons. V-ATPase is responsible for acidifying and maintaining the pH of intracellular compartments.</text>
</comment>
<feature type="region of interest" description="Disordered" evidence="13">
    <location>
        <begin position="257"/>
        <end position="278"/>
    </location>
</feature>
<name>A0A0J9X398_GEOCN</name>
<evidence type="ECO:0000256" key="4">
    <source>
        <dbReference type="ARBA" id="ARBA00022448"/>
    </source>
</evidence>
<evidence type="ECO:0000256" key="2">
    <source>
        <dbReference type="ARBA" id="ARBA00013354"/>
    </source>
</evidence>
<evidence type="ECO:0000256" key="7">
    <source>
        <dbReference type="ARBA" id="ARBA00023065"/>
    </source>
</evidence>
<dbReference type="GO" id="GO:0016471">
    <property type="term" value="C:vacuolar proton-transporting V-type ATPase complex"/>
    <property type="evidence" value="ECO:0007669"/>
    <property type="project" value="UniProtKB-ARBA"/>
</dbReference>
<keyword evidence="15" id="KW-1185">Reference proteome</keyword>
<evidence type="ECO:0000256" key="13">
    <source>
        <dbReference type="SAM" id="MobiDB-lite"/>
    </source>
</evidence>
<evidence type="ECO:0000256" key="9">
    <source>
        <dbReference type="ARBA" id="ARBA00029427"/>
    </source>
</evidence>
<keyword evidence="6" id="KW-0375">Hydrogen ion transport</keyword>
<comment type="similarity">
    <text evidence="1">Belongs to the V-ATPase D subunit family.</text>
</comment>
<keyword evidence="5" id="KW-0926">Vacuole</keyword>
<evidence type="ECO:0000256" key="5">
    <source>
        <dbReference type="ARBA" id="ARBA00022554"/>
    </source>
</evidence>
<evidence type="ECO:0000256" key="3">
    <source>
        <dbReference type="ARBA" id="ARBA00013417"/>
    </source>
</evidence>
<evidence type="ECO:0000256" key="6">
    <source>
        <dbReference type="ARBA" id="ARBA00022781"/>
    </source>
</evidence>
<comment type="caution">
    <text evidence="14">The sequence shown here is derived from an EMBL/GenBank/DDBJ whole genome shotgun (WGS) entry which is preliminary data.</text>
</comment>